<dbReference type="EMBL" id="AWGB01000001">
    <property type="protein sequence ID" value="ESQ94650.1"/>
    <property type="molecule type" value="Genomic_DNA"/>
</dbReference>
<name>V4Q9Y2_9CAUL</name>
<organism evidence="1 2">
    <name type="scientific">Asticcacaulis benevestitus DSM 16100 = ATCC BAA-896</name>
    <dbReference type="NCBI Taxonomy" id="1121022"/>
    <lineage>
        <taxon>Bacteria</taxon>
        <taxon>Pseudomonadati</taxon>
        <taxon>Pseudomonadota</taxon>
        <taxon>Alphaproteobacteria</taxon>
        <taxon>Caulobacterales</taxon>
        <taxon>Caulobacteraceae</taxon>
        <taxon>Asticcacaulis</taxon>
    </lineage>
</organism>
<dbReference type="Proteomes" id="UP000017837">
    <property type="component" value="Unassembled WGS sequence"/>
</dbReference>
<evidence type="ECO:0000313" key="1">
    <source>
        <dbReference type="EMBL" id="ESQ94650.1"/>
    </source>
</evidence>
<proteinExistence type="predicted"/>
<reference evidence="1 2" key="1">
    <citation type="journal article" date="2014" name="Nature">
        <title>Sequential evolution of bacterial morphology by co-option of a developmental regulator.</title>
        <authorList>
            <person name="Jiang C."/>
            <person name="Brown P.J."/>
            <person name="Ducret A."/>
            <person name="Brun Y.V."/>
        </authorList>
    </citation>
    <scope>NUCLEOTIDE SEQUENCE [LARGE SCALE GENOMIC DNA]</scope>
    <source>
        <strain evidence="1 2">DSM 16100</strain>
    </source>
</reference>
<dbReference type="RefSeq" id="WP_018081131.1">
    <property type="nucleotide sequence ID" value="NZ_AQWM01000004.1"/>
</dbReference>
<dbReference type="OrthoDB" id="8686772at2"/>
<dbReference type="PATRIC" id="fig|1121022.4.peg.143"/>
<evidence type="ECO:0008006" key="3">
    <source>
        <dbReference type="Google" id="ProtNLM"/>
    </source>
</evidence>
<keyword evidence="2" id="KW-1185">Reference proteome</keyword>
<dbReference type="STRING" id="1121022.GCA_000376105_01463"/>
<dbReference type="AlphaFoldDB" id="V4Q9Y2"/>
<protein>
    <recommendedName>
        <fullName evidence="3">DUF4157 domain-containing protein</fullName>
    </recommendedName>
</protein>
<sequence length="155" mass="18095">MSHTRRLTVDEINALPAGLAAVLPLDRVRLVSRHHWVSWLAQLIGRGAQIVVRGRKVFWPRLTADVSAHPLAMSLLAHELIHVWQYENGLTLWRYILRERGQYHYCIDGRAYTDYGYEQQAAMVEDWMRLRAGLKPRYGERVDIHRLEAIVPFVK</sequence>
<gene>
    <name evidence="1" type="ORF">ABENE_00730</name>
</gene>
<evidence type="ECO:0000313" key="2">
    <source>
        <dbReference type="Proteomes" id="UP000017837"/>
    </source>
</evidence>
<accession>V4Q9Y2</accession>
<comment type="caution">
    <text evidence="1">The sequence shown here is derived from an EMBL/GenBank/DDBJ whole genome shotgun (WGS) entry which is preliminary data.</text>
</comment>